<comment type="caution">
    <text evidence="7">The sequence shown here is derived from an EMBL/GenBank/DDBJ whole genome shotgun (WGS) entry which is preliminary data.</text>
</comment>
<gene>
    <name evidence="7" type="ORF">MDG893_17707</name>
</gene>
<evidence type="ECO:0000256" key="3">
    <source>
        <dbReference type="ARBA" id="ARBA00022692"/>
    </source>
</evidence>
<evidence type="ECO:0000256" key="6">
    <source>
        <dbReference type="RuleBase" id="RU365102"/>
    </source>
</evidence>
<accession>A6F326</accession>
<evidence type="ECO:0000256" key="4">
    <source>
        <dbReference type="ARBA" id="ARBA00022989"/>
    </source>
</evidence>
<feature type="transmembrane region" description="Helical" evidence="6">
    <location>
        <begin position="174"/>
        <end position="196"/>
    </location>
</feature>
<dbReference type="STRING" id="443152.MDG893_17707"/>
<name>A6F326_9GAMM</name>
<reference evidence="7 8" key="1">
    <citation type="submission" date="2007-06" db="EMBL/GenBank/DDBJ databases">
        <authorList>
            <person name="Green D."/>
            <person name="Ferriera S."/>
            <person name="Johnson J."/>
            <person name="Kravitz S."/>
            <person name="Beeson K."/>
            <person name="Sutton G."/>
            <person name="Rogers Y.-H."/>
            <person name="Friedman R."/>
            <person name="Frazier M."/>
            <person name="Venter J.C."/>
        </authorList>
    </citation>
    <scope>NUCLEOTIDE SEQUENCE [LARGE SCALE GENOMIC DNA]</scope>
    <source>
        <strain evidence="7 8">DG893</strain>
    </source>
</reference>
<sequence>MSEISAPEFFMDAFLASTFAVAIAEIGDKTQLLSLFLVARYAKRTPIILGILVATLLNHALSALLGAWIAEWIPQAWLPWILAISFVAIALWLLIPDKDDNGDSAFLGMGAFMATTVMFFLAEIGDKTQIATVVLAARYTDTFWVIMGTTVGMLLANIPVIMAGKWLMERLPLATARIGASLLFVILAVATVWTALTSV</sequence>
<dbReference type="EMBL" id="ABCP01000028">
    <property type="protein sequence ID" value="EDM46840.1"/>
    <property type="molecule type" value="Genomic_DNA"/>
</dbReference>
<keyword evidence="8" id="KW-1185">Reference proteome</keyword>
<evidence type="ECO:0000256" key="1">
    <source>
        <dbReference type="ARBA" id="ARBA00004141"/>
    </source>
</evidence>
<dbReference type="GO" id="GO:0046873">
    <property type="term" value="F:metal ion transmembrane transporter activity"/>
    <property type="evidence" value="ECO:0007669"/>
    <property type="project" value="InterPro"/>
</dbReference>
<feature type="transmembrane region" description="Helical" evidence="6">
    <location>
        <begin position="76"/>
        <end position="95"/>
    </location>
</feature>
<dbReference type="GO" id="GO:0016020">
    <property type="term" value="C:membrane"/>
    <property type="evidence" value="ECO:0007669"/>
    <property type="project" value="UniProtKB-SubCell"/>
</dbReference>
<protein>
    <recommendedName>
        <fullName evidence="6">GDT1 family protein</fullName>
    </recommendedName>
</protein>
<dbReference type="Proteomes" id="UP000005856">
    <property type="component" value="Unassembled WGS sequence"/>
</dbReference>
<evidence type="ECO:0000313" key="8">
    <source>
        <dbReference type="Proteomes" id="UP000005856"/>
    </source>
</evidence>
<keyword evidence="3 6" id="KW-0812">Transmembrane</keyword>
<keyword evidence="4 6" id="KW-1133">Transmembrane helix</keyword>
<comment type="subcellular location">
    <subcellularLocation>
        <location evidence="1 6">Membrane</location>
        <topology evidence="1 6">Multi-pass membrane protein</topology>
    </subcellularLocation>
</comment>
<feature type="transmembrane region" description="Helical" evidence="6">
    <location>
        <begin position="6"/>
        <end position="26"/>
    </location>
</feature>
<dbReference type="InterPro" id="IPR001727">
    <property type="entry name" value="GDT1-like"/>
</dbReference>
<proteinExistence type="inferred from homology"/>
<keyword evidence="5 6" id="KW-0472">Membrane</keyword>
<comment type="similarity">
    <text evidence="2 6">Belongs to the GDT1 family.</text>
</comment>
<dbReference type="PANTHER" id="PTHR12608:SF1">
    <property type="entry name" value="TRANSMEMBRANE PROTEIN 165"/>
    <property type="match status" value="1"/>
</dbReference>
<dbReference type="eggNOG" id="COG2119">
    <property type="taxonomic scope" value="Bacteria"/>
</dbReference>
<evidence type="ECO:0000256" key="2">
    <source>
        <dbReference type="ARBA" id="ARBA00009190"/>
    </source>
</evidence>
<dbReference type="PANTHER" id="PTHR12608">
    <property type="entry name" value="TRANSMEMBRANE PROTEIN HTP-1 RELATED"/>
    <property type="match status" value="1"/>
</dbReference>
<feature type="transmembrane region" description="Helical" evidence="6">
    <location>
        <begin position="142"/>
        <end position="162"/>
    </location>
</feature>
<feature type="transmembrane region" description="Helical" evidence="6">
    <location>
        <begin position="47"/>
        <end position="70"/>
    </location>
</feature>
<feature type="transmembrane region" description="Helical" evidence="6">
    <location>
        <begin position="104"/>
        <end position="122"/>
    </location>
</feature>
<dbReference type="AlphaFoldDB" id="A6F326"/>
<evidence type="ECO:0000313" key="7">
    <source>
        <dbReference type="EMBL" id="EDM46840.1"/>
    </source>
</evidence>
<dbReference type="Pfam" id="PF01169">
    <property type="entry name" value="GDT1"/>
    <property type="match status" value="2"/>
</dbReference>
<evidence type="ECO:0000256" key="5">
    <source>
        <dbReference type="ARBA" id="ARBA00023136"/>
    </source>
</evidence>
<organism evidence="7 8">
    <name type="scientific">Marinobacter algicola DG893</name>
    <dbReference type="NCBI Taxonomy" id="443152"/>
    <lineage>
        <taxon>Bacteria</taxon>
        <taxon>Pseudomonadati</taxon>
        <taxon>Pseudomonadota</taxon>
        <taxon>Gammaproteobacteria</taxon>
        <taxon>Pseudomonadales</taxon>
        <taxon>Marinobacteraceae</taxon>
        <taxon>Marinobacter</taxon>
    </lineage>
</organism>